<dbReference type="GO" id="GO:0005634">
    <property type="term" value="C:nucleus"/>
    <property type="evidence" value="ECO:0007669"/>
    <property type="project" value="TreeGrafter"/>
</dbReference>
<keyword evidence="3" id="KW-1185">Reference proteome</keyword>
<dbReference type="SUPFAM" id="SSF82199">
    <property type="entry name" value="SET domain"/>
    <property type="match status" value="1"/>
</dbReference>
<organism evidence="2 3">
    <name type="scientific">Leucocoprinus birnbaumii</name>
    <dbReference type="NCBI Taxonomy" id="56174"/>
    <lineage>
        <taxon>Eukaryota</taxon>
        <taxon>Fungi</taxon>
        <taxon>Dikarya</taxon>
        <taxon>Basidiomycota</taxon>
        <taxon>Agaricomycotina</taxon>
        <taxon>Agaricomycetes</taxon>
        <taxon>Agaricomycetidae</taxon>
        <taxon>Agaricales</taxon>
        <taxon>Agaricineae</taxon>
        <taxon>Agaricaceae</taxon>
        <taxon>Leucocoprinus</taxon>
    </lineage>
</organism>
<sequence length="414" mass="46202">MLTEQPVFSTLKKWLSVSGGTFHPSAHFQYAEASGNSVVAAEDIPADTTIVACPFSLVITEELAQKNISKLISTDSVTDWTERQWISAYICLHWLNMTTKAPELEHYPYIACLPASDQPMTPLHFTEPELQAFKGSNIYQATIDRQREWRAEWQQCQSFIAGQNGEWGRKFTWDLYLAAATHISSRAFPSSLLDPNPTLVASEDTKPVLLPGVDSLNHKRAQPVSWSVTFPNSNVELAAPASGNRQPIISLVLHTATATGDELLNNYGPKPNAELILGYGFSLPDNPDDTILLKIGGIDKKWEVGREAQGAGAIWDELLQVIQQDAGGDEQEDYETQMDTADTLASMVQILLEKLPTEEKIKGIEIRQEVKRMWKDYIRGQREILSSLLDFCQQKENEAIELARSKGVDLVIEE</sequence>
<evidence type="ECO:0000313" key="2">
    <source>
        <dbReference type="EMBL" id="KAJ3574785.1"/>
    </source>
</evidence>
<reference evidence="2" key="1">
    <citation type="submission" date="2022-07" db="EMBL/GenBank/DDBJ databases">
        <title>Genome Sequence of Leucocoprinus birnbaumii.</title>
        <authorList>
            <person name="Buettner E."/>
        </authorList>
    </citation>
    <scope>NUCLEOTIDE SEQUENCE</scope>
    <source>
        <strain evidence="2">VT141</strain>
    </source>
</reference>
<dbReference type="CDD" id="cd19180">
    <property type="entry name" value="SET_SpSET10-like"/>
    <property type="match status" value="1"/>
</dbReference>
<protein>
    <recommendedName>
        <fullName evidence="1">SET domain-containing protein</fullName>
    </recommendedName>
</protein>
<dbReference type="InterPro" id="IPR044432">
    <property type="entry name" value="Set10/Efm1_SET"/>
</dbReference>
<dbReference type="Proteomes" id="UP001213000">
    <property type="component" value="Unassembled WGS sequence"/>
</dbReference>
<feature type="domain" description="SET" evidence="1">
    <location>
        <begin position="15"/>
        <end position="268"/>
    </location>
</feature>
<dbReference type="EMBL" id="JANIEX010000057">
    <property type="protein sequence ID" value="KAJ3574785.1"/>
    <property type="molecule type" value="Genomic_DNA"/>
</dbReference>
<dbReference type="AlphaFoldDB" id="A0AAD5W060"/>
<dbReference type="Gene3D" id="3.90.1410.10">
    <property type="entry name" value="set domain protein methyltransferase, domain 1"/>
    <property type="match status" value="1"/>
</dbReference>
<name>A0AAD5W060_9AGAR</name>
<evidence type="ECO:0000313" key="3">
    <source>
        <dbReference type="Proteomes" id="UP001213000"/>
    </source>
</evidence>
<dbReference type="InterPro" id="IPR050600">
    <property type="entry name" value="SETD3_SETD6_MTase"/>
</dbReference>
<comment type="caution">
    <text evidence="2">The sequence shown here is derived from an EMBL/GenBank/DDBJ whole genome shotgun (WGS) entry which is preliminary data.</text>
</comment>
<evidence type="ECO:0000259" key="1">
    <source>
        <dbReference type="PROSITE" id="PS50280"/>
    </source>
</evidence>
<dbReference type="InterPro" id="IPR001214">
    <property type="entry name" value="SET_dom"/>
</dbReference>
<dbReference type="InterPro" id="IPR046341">
    <property type="entry name" value="SET_dom_sf"/>
</dbReference>
<dbReference type="PANTHER" id="PTHR13271">
    <property type="entry name" value="UNCHARACTERIZED PUTATIVE METHYLTRANSFERASE"/>
    <property type="match status" value="1"/>
</dbReference>
<dbReference type="PROSITE" id="PS50280">
    <property type="entry name" value="SET"/>
    <property type="match status" value="1"/>
</dbReference>
<dbReference type="GO" id="GO:0016279">
    <property type="term" value="F:protein-lysine N-methyltransferase activity"/>
    <property type="evidence" value="ECO:0007669"/>
    <property type="project" value="InterPro"/>
</dbReference>
<dbReference type="PANTHER" id="PTHR13271:SF147">
    <property type="entry name" value="PROTEIN-LYSINE N-METHYLTRANSFERASE EFM1-RELATED"/>
    <property type="match status" value="1"/>
</dbReference>
<gene>
    <name evidence="2" type="ORF">NP233_g1535</name>
</gene>
<accession>A0AAD5W060</accession>
<proteinExistence type="predicted"/>